<dbReference type="EMBL" id="CAJVCH010571011">
    <property type="protein sequence ID" value="CAG7836403.1"/>
    <property type="molecule type" value="Genomic_DNA"/>
</dbReference>
<evidence type="ECO:0000313" key="2">
    <source>
        <dbReference type="Proteomes" id="UP000708208"/>
    </source>
</evidence>
<sequence length="125" mass="14289">MYSRVAFRGASKFLITTRIVSSLPIHFSMKPSCPHTITRTNTYEFSNFQPSTSSLQQSKVKFTDSQSSSIRLKCFKSLRSRNKLRKTFLLRSYPDHSGTEETAINHYKNMGITLSCGTRIRNTPT</sequence>
<name>A0A8J2LJ42_9HEXA</name>
<comment type="caution">
    <text evidence="1">The sequence shown here is derived from an EMBL/GenBank/DDBJ whole genome shotgun (WGS) entry which is preliminary data.</text>
</comment>
<dbReference type="AlphaFoldDB" id="A0A8J2LJ42"/>
<protein>
    <submittedName>
        <fullName evidence="1">Uncharacterized protein</fullName>
    </submittedName>
</protein>
<gene>
    <name evidence="1" type="ORF">AFUS01_LOCUS45650</name>
</gene>
<dbReference type="Proteomes" id="UP000708208">
    <property type="component" value="Unassembled WGS sequence"/>
</dbReference>
<organism evidence="1 2">
    <name type="scientific">Allacma fusca</name>
    <dbReference type="NCBI Taxonomy" id="39272"/>
    <lineage>
        <taxon>Eukaryota</taxon>
        <taxon>Metazoa</taxon>
        <taxon>Ecdysozoa</taxon>
        <taxon>Arthropoda</taxon>
        <taxon>Hexapoda</taxon>
        <taxon>Collembola</taxon>
        <taxon>Symphypleona</taxon>
        <taxon>Sminthuridae</taxon>
        <taxon>Allacma</taxon>
    </lineage>
</organism>
<proteinExistence type="predicted"/>
<reference evidence="1" key="1">
    <citation type="submission" date="2021-06" db="EMBL/GenBank/DDBJ databases">
        <authorList>
            <person name="Hodson N. C."/>
            <person name="Mongue J. A."/>
            <person name="Jaron S. K."/>
        </authorList>
    </citation>
    <scope>NUCLEOTIDE SEQUENCE</scope>
</reference>
<evidence type="ECO:0000313" key="1">
    <source>
        <dbReference type="EMBL" id="CAG7836403.1"/>
    </source>
</evidence>
<keyword evidence="2" id="KW-1185">Reference proteome</keyword>
<accession>A0A8J2LJ42</accession>